<dbReference type="Gene3D" id="3.40.50.150">
    <property type="entry name" value="Vaccinia Virus protein VP39"/>
    <property type="match status" value="1"/>
</dbReference>
<evidence type="ECO:0000256" key="3">
    <source>
        <dbReference type="ARBA" id="ARBA00022691"/>
    </source>
</evidence>
<feature type="domain" description="Methyltransferase" evidence="4">
    <location>
        <begin position="59"/>
        <end position="160"/>
    </location>
</feature>
<dbReference type="InterPro" id="IPR025714">
    <property type="entry name" value="Methyltranfer_dom"/>
</dbReference>
<organism evidence="6">
    <name type="scientific">Bradyrhizobium diazoefficiens</name>
    <dbReference type="NCBI Taxonomy" id="1355477"/>
    <lineage>
        <taxon>Bacteria</taxon>
        <taxon>Pseudomonadati</taxon>
        <taxon>Pseudomonadota</taxon>
        <taxon>Alphaproteobacteria</taxon>
        <taxon>Hyphomicrobiales</taxon>
        <taxon>Nitrobacteraceae</taxon>
        <taxon>Bradyrhizobium</taxon>
    </lineage>
</organism>
<gene>
    <name evidence="7" type="ORF">XF10B_68040</name>
    <name evidence="5" type="ORF">XF1B_69270</name>
    <name evidence="6" type="ORF">XF4B_68520</name>
</gene>
<keyword evidence="1" id="KW-0489">Methyltransferase</keyword>
<evidence type="ECO:0000313" key="7">
    <source>
        <dbReference type="EMBL" id="BCE94006.1"/>
    </source>
</evidence>
<protein>
    <recommendedName>
        <fullName evidence="4">Methyltransferase domain-containing protein</fullName>
    </recommendedName>
</protein>
<keyword evidence="2" id="KW-0808">Transferase</keyword>
<dbReference type="PANTHER" id="PTHR43464:SF19">
    <property type="entry name" value="UBIQUINONE BIOSYNTHESIS O-METHYLTRANSFERASE, MITOCHONDRIAL"/>
    <property type="match status" value="1"/>
</dbReference>
<evidence type="ECO:0000256" key="1">
    <source>
        <dbReference type="ARBA" id="ARBA00022603"/>
    </source>
</evidence>
<dbReference type="InterPro" id="IPR029063">
    <property type="entry name" value="SAM-dependent_MTases_sf"/>
</dbReference>
<evidence type="ECO:0000256" key="2">
    <source>
        <dbReference type="ARBA" id="ARBA00022679"/>
    </source>
</evidence>
<sequence length="279" mass="31584">MLGETLDYWVLKGLAHRRNLATEEELNSRAGGATAQTFEAAMPKMRKLMRRFGGRLSADPAKRYLDMGCGTGELTLALARMGAGQITGVDFTPRAIETARAHVARLGLANAHFECCDLHTWNPPHKYDVLLSFDAFEHIEAPRQFLARMKEFVAPSGVAVLGFGPLFHSPFGDHMGYFFRLQIPWRGVFFSERAILRVRRECFRPTDPARRLREIIGGLNQMRYSEFLGHLRATGWQLDYLDVNAIELPLIRPLSNALARVPVLQDFIAHNVYCVLRPM</sequence>
<dbReference type="EMBL" id="AP023099">
    <property type="protein sequence ID" value="BCE94006.1"/>
    <property type="molecule type" value="Genomic_DNA"/>
</dbReference>
<dbReference type="GO" id="GO:0032259">
    <property type="term" value="P:methylation"/>
    <property type="evidence" value="ECO:0007669"/>
    <property type="project" value="UniProtKB-KW"/>
</dbReference>
<evidence type="ECO:0000313" key="6">
    <source>
        <dbReference type="EMBL" id="BCE50503.1"/>
    </source>
</evidence>
<dbReference type="GO" id="GO:0008168">
    <property type="term" value="F:methyltransferase activity"/>
    <property type="evidence" value="ECO:0007669"/>
    <property type="project" value="UniProtKB-KW"/>
</dbReference>
<dbReference type="EMBL" id="AP023091">
    <property type="protein sequence ID" value="BCE24246.1"/>
    <property type="molecule type" value="Genomic_DNA"/>
</dbReference>
<dbReference type="CDD" id="cd02440">
    <property type="entry name" value="AdoMet_MTases"/>
    <property type="match status" value="1"/>
</dbReference>
<accession>A0A809ZGW3</accession>
<dbReference type="Pfam" id="PF13847">
    <property type="entry name" value="Methyltransf_31"/>
    <property type="match status" value="1"/>
</dbReference>
<dbReference type="AlphaFoldDB" id="A0A809ZGW3"/>
<dbReference type="EMBL" id="AP023094">
    <property type="protein sequence ID" value="BCE50503.1"/>
    <property type="molecule type" value="Genomic_DNA"/>
</dbReference>
<evidence type="ECO:0000259" key="4">
    <source>
        <dbReference type="Pfam" id="PF13847"/>
    </source>
</evidence>
<dbReference type="SUPFAM" id="SSF53335">
    <property type="entry name" value="S-adenosyl-L-methionine-dependent methyltransferases"/>
    <property type="match status" value="1"/>
</dbReference>
<reference evidence="7" key="2">
    <citation type="submission" date="2020-05" db="EMBL/GenBank/DDBJ databases">
        <title>Complete genome sequence of Bradyrhizobium diazoefficiens XF10 isolated from soybean nodule.</title>
        <authorList>
            <person name="Noda R."/>
            <person name="Kakizaki K."/>
            <person name="Minamisawa K."/>
        </authorList>
    </citation>
    <scope>NUCLEOTIDE SEQUENCE</scope>
    <source>
        <strain evidence="7">XF10</strain>
    </source>
</reference>
<dbReference type="RefSeq" id="WP_110116891.1">
    <property type="nucleotide sequence ID" value="NZ_CP029603.2"/>
</dbReference>
<name>A0A809ZGW3_9BRAD</name>
<reference evidence="6" key="3">
    <citation type="submission" date="2020-05" db="EMBL/GenBank/DDBJ databases">
        <title>Complete genome sequence of Bradyrhizobium diazoefficiens XF4 isolated from soybean nodule.</title>
        <authorList>
            <person name="Noda R."/>
            <person name="Kakizaki K."/>
            <person name="Minamisawa K."/>
        </authorList>
    </citation>
    <scope>NUCLEOTIDE SEQUENCE</scope>
    <source>
        <strain evidence="6">XF4</strain>
    </source>
</reference>
<evidence type="ECO:0000313" key="5">
    <source>
        <dbReference type="EMBL" id="BCE24246.1"/>
    </source>
</evidence>
<proteinExistence type="predicted"/>
<reference evidence="5" key="1">
    <citation type="submission" date="2020-05" db="EMBL/GenBank/DDBJ databases">
        <title>Complete genome sequence of Bradyrhizobium diazoefficiens XF1 isolated from soybean nodule.</title>
        <authorList>
            <person name="Noda R."/>
            <person name="Kakizaki K."/>
            <person name="Minamisawa K."/>
        </authorList>
    </citation>
    <scope>NUCLEOTIDE SEQUENCE</scope>
    <source>
        <strain evidence="5">XF1</strain>
    </source>
</reference>
<dbReference type="PANTHER" id="PTHR43464">
    <property type="entry name" value="METHYLTRANSFERASE"/>
    <property type="match status" value="1"/>
</dbReference>
<keyword evidence="3" id="KW-0949">S-adenosyl-L-methionine</keyword>